<evidence type="ECO:0000256" key="1">
    <source>
        <dbReference type="ARBA" id="ARBA00005417"/>
    </source>
</evidence>
<keyword evidence="7" id="KW-1185">Reference proteome</keyword>
<evidence type="ECO:0000256" key="2">
    <source>
        <dbReference type="ARBA" id="ARBA00022448"/>
    </source>
</evidence>
<reference evidence="6 7" key="1">
    <citation type="submission" date="2015-06" db="EMBL/GenBank/DDBJ databases">
        <authorList>
            <person name="Wibberg Daniel"/>
        </authorList>
    </citation>
    <scope>NUCLEOTIDE SEQUENCE [LARGE SCALE GENOMIC DNA]</scope>
    <source>
        <strain evidence="6 7">T3/55T</strain>
    </source>
</reference>
<dbReference type="PROSITE" id="PS00211">
    <property type="entry name" value="ABC_TRANSPORTER_1"/>
    <property type="match status" value="1"/>
</dbReference>
<dbReference type="AlphaFoldDB" id="A0A0H5SDC9"/>
<dbReference type="InterPro" id="IPR003593">
    <property type="entry name" value="AAA+_ATPase"/>
</dbReference>
<protein>
    <recommendedName>
        <fullName evidence="5">ABC transporter domain-containing protein</fullName>
    </recommendedName>
</protein>
<accession>A0A0H5SDC9</accession>
<evidence type="ECO:0000256" key="3">
    <source>
        <dbReference type="ARBA" id="ARBA00022741"/>
    </source>
</evidence>
<keyword evidence="3" id="KW-0547">Nucleotide-binding</keyword>
<comment type="similarity">
    <text evidence="1">Belongs to the ABC transporter superfamily.</text>
</comment>
<dbReference type="InterPro" id="IPR003439">
    <property type="entry name" value="ABC_transporter-like_ATP-bd"/>
</dbReference>
<dbReference type="PANTHER" id="PTHR42734">
    <property type="entry name" value="METAL TRANSPORT SYSTEM ATP-BINDING PROTEIN TM_0124-RELATED"/>
    <property type="match status" value="1"/>
</dbReference>
<proteinExistence type="inferred from homology"/>
<dbReference type="RefSeq" id="WP_103201560.1">
    <property type="nucleotide sequence ID" value="NZ_CVTD020000007.1"/>
</dbReference>
<evidence type="ECO:0000256" key="4">
    <source>
        <dbReference type="ARBA" id="ARBA00022840"/>
    </source>
</evidence>
<dbReference type="EMBL" id="CVTD020000007">
    <property type="protein sequence ID" value="CRZ33372.1"/>
    <property type="molecule type" value="Genomic_DNA"/>
</dbReference>
<gene>
    <name evidence="6" type="ORF">HHT355_0158</name>
</gene>
<dbReference type="Gene3D" id="3.40.50.300">
    <property type="entry name" value="P-loop containing nucleotide triphosphate hydrolases"/>
    <property type="match status" value="1"/>
</dbReference>
<dbReference type="PROSITE" id="PS50893">
    <property type="entry name" value="ABC_TRANSPORTER_2"/>
    <property type="match status" value="1"/>
</dbReference>
<keyword evidence="4" id="KW-0067">ATP-binding</keyword>
<feature type="domain" description="ABC transporter" evidence="5">
    <location>
        <begin position="28"/>
        <end position="259"/>
    </location>
</feature>
<dbReference type="GO" id="GO:0005524">
    <property type="term" value="F:ATP binding"/>
    <property type="evidence" value="ECO:0007669"/>
    <property type="project" value="UniProtKB-KW"/>
</dbReference>
<dbReference type="PANTHER" id="PTHR42734:SF17">
    <property type="entry name" value="METAL TRANSPORT SYSTEM ATP-BINDING PROTEIN TM_0124-RELATED"/>
    <property type="match status" value="1"/>
</dbReference>
<name>A0A0H5SDC9_HERHM</name>
<evidence type="ECO:0000313" key="7">
    <source>
        <dbReference type="Proteomes" id="UP000236497"/>
    </source>
</evidence>
<dbReference type="InterPro" id="IPR017871">
    <property type="entry name" value="ABC_transporter-like_CS"/>
</dbReference>
<dbReference type="SUPFAM" id="SSF52540">
    <property type="entry name" value="P-loop containing nucleoside triphosphate hydrolases"/>
    <property type="match status" value="1"/>
</dbReference>
<organism evidence="6 7">
    <name type="scientific">Herbinix hemicellulosilytica</name>
    <dbReference type="NCBI Taxonomy" id="1564487"/>
    <lineage>
        <taxon>Bacteria</taxon>
        <taxon>Bacillati</taxon>
        <taxon>Bacillota</taxon>
        <taxon>Clostridia</taxon>
        <taxon>Lachnospirales</taxon>
        <taxon>Lachnospiraceae</taxon>
        <taxon>Herbinix</taxon>
    </lineage>
</organism>
<dbReference type="Proteomes" id="UP000236497">
    <property type="component" value="Unassembled WGS sequence"/>
</dbReference>
<dbReference type="OrthoDB" id="9806726at2"/>
<keyword evidence="2" id="KW-0813">Transport</keyword>
<dbReference type="InterPro" id="IPR027417">
    <property type="entry name" value="P-loop_NTPase"/>
</dbReference>
<sequence>MLWTFNQDIKRNKVHESSGNFACGQHCLKIRDISVKADEEFIIDKINLHIHCGKLTVIIGRNGAGKTTLIKAILGEVKHSGRIEFTDLKSNAVEDLKIGYVPQNFHIEKNTPVSVYDLFAGYISRTPVFLKKSKKLYDFIKERLSIFDAQDLIDKRACDLSGGELQRVLLAIAITPMPNLLLLDEPVSGIDKNGMELFYNNIQKIKENFDLAIIMVSHDFEFVKKYADHVVLLDKTILKEGTFEEVSGCEDFLKVFGRVE</sequence>
<dbReference type="SMART" id="SM00382">
    <property type="entry name" value="AAA"/>
    <property type="match status" value="1"/>
</dbReference>
<dbReference type="GO" id="GO:0016887">
    <property type="term" value="F:ATP hydrolysis activity"/>
    <property type="evidence" value="ECO:0007669"/>
    <property type="project" value="InterPro"/>
</dbReference>
<evidence type="ECO:0000313" key="6">
    <source>
        <dbReference type="EMBL" id="CRZ33372.1"/>
    </source>
</evidence>
<dbReference type="InterPro" id="IPR050153">
    <property type="entry name" value="Metal_Ion_Import_ABC"/>
</dbReference>
<evidence type="ECO:0000259" key="5">
    <source>
        <dbReference type="PROSITE" id="PS50893"/>
    </source>
</evidence>
<dbReference type="Pfam" id="PF00005">
    <property type="entry name" value="ABC_tran"/>
    <property type="match status" value="1"/>
</dbReference>